<keyword evidence="5" id="KW-0808">Transferase</keyword>
<accession>A0A9D1AQH1</accession>
<dbReference type="GO" id="GO:0000155">
    <property type="term" value="F:phosphorelay sensor kinase activity"/>
    <property type="evidence" value="ECO:0007669"/>
    <property type="project" value="InterPro"/>
</dbReference>
<evidence type="ECO:0000259" key="10">
    <source>
        <dbReference type="PROSITE" id="PS50109"/>
    </source>
</evidence>
<dbReference type="SUPFAM" id="SSF55874">
    <property type="entry name" value="ATPase domain of HSP90 chaperone/DNA topoisomerase II/histidine kinase"/>
    <property type="match status" value="1"/>
</dbReference>
<evidence type="ECO:0000256" key="7">
    <source>
        <dbReference type="ARBA" id="ARBA00023012"/>
    </source>
</evidence>
<evidence type="ECO:0000313" key="12">
    <source>
        <dbReference type="EMBL" id="HIR49771.1"/>
    </source>
</evidence>
<dbReference type="FunFam" id="3.30.565.10:FF:000006">
    <property type="entry name" value="Sensor histidine kinase WalK"/>
    <property type="match status" value="1"/>
</dbReference>
<dbReference type="EC" id="2.7.13.3" evidence="3"/>
<keyword evidence="6" id="KW-0418">Kinase</keyword>
<dbReference type="EMBL" id="DVHE01000004">
    <property type="protein sequence ID" value="HIR49771.1"/>
    <property type="molecule type" value="Genomic_DNA"/>
</dbReference>
<dbReference type="InterPro" id="IPR004358">
    <property type="entry name" value="Sig_transdc_His_kin-like_C"/>
</dbReference>
<dbReference type="InterPro" id="IPR003594">
    <property type="entry name" value="HATPase_dom"/>
</dbReference>
<reference evidence="12" key="2">
    <citation type="journal article" date="2021" name="PeerJ">
        <title>Extensive microbial diversity within the chicken gut microbiome revealed by metagenomics and culture.</title>
        <authorList>
            <person name="Gilroy R."/>
            <person name="Ravi A."/>
            <person name="Getino M."/>
            <person name="Pursley I."/>
            <person name="Horton D.L."/>
            <person name="Alikhan N.F."/>
            <person name="Baker D."/>
            <person name="Gharbi K."/>
            <person name="Hall N."/>
            <person name="Watson M."/>
            <person name="Adriaenssens E.M."/>
            <person name="Foster-Nyarko E."/>
            <person name="Jarju S."/>
            <person name="Secka A."/>
            <person name="Antonio M."/>
            <person name="Oren A."/>
            <person name="Chaudhuri R.R."/>
            <person name="La Ragione R."/>
            <person name="Hildebrand F."/>
            <person name="Pallen M.J."/>
        </authorList>
    </citation>
    <scope>NUCLEOTIDE SEQUENCE</scope>
    <source>
        <strain evidence="12">ChiBcec15-4380</strain>
    </source>
</reference>
<dbReference type="AlphaFoldDB" id="A0A9D1AQH1"/>
<dbReference type="SMART" id="SM00304">
    <property type="entry name" value="HAMP"/>
    <property type="match status" value="1"/>
</dbReference>
<dbReference type="CDD" id="cd06225">
    <property type="entry name" value="HAMP"/>
    <property type="match status" value="1"/>
</dbReference>
<dbReference type="InterPro" id="IPR003661">
    <property type="entry name" value="HisK_dim/P_dom"/>
</dbReference>
<dbReference type="InterPro" id="IPR003660">
    <property type="entry name" value="HAMP_dom"/>
</dbReference>
<dbReference type="SUPFAM" id="SSF55785">
    <property type="entry name" value="PYP-like sensor domain (PAS domain)"/>
    <property type="match status" value="1"/>
</dbReference>
<evidence type="ECO:0000259" key="11">
    <source>
        <dbReference type="PROSITE" id="PS50885"/>
    </source>
</evidence>
<dbReference type="PANTHER" id="PTHR45453">
    <property type="entry name" value="PHOSPHATE REGULON SENSOR PROTEIN PHOR"/>
    <property type="match status" value="1"/>
</dbReference>
<dbReference type="GO" id="GO:0016036">
    <property type="term" value="P:cellular response to phosphate starvation"/>
    <property type="evidence" value="ECO:0007669"/>
    <property type="project" value="TreeGrafter"/>
</dbReference>
<keyword evidence="8 9" id="KW-0472">Membrane</keyword>
<evidence type="ECO:0000256" key="9">
    <source>
        <dbReference type="SAM" id="Phobius"/>
    </source>
</evidence>
<comment type="caution">
    <text evidence="12">The sequence shown here is derived from an EMBL/GenBank/DDBJ whole genome shotgun (WGS) entry which is preliminary data.</text>
</comment>
<dbReference type="SUPFAM" id="SSF47384">
    <property type="entry name" value="Homodimeric domain of signal transducing histidine kinase"/>
    <property type="match status" value="1"/>
</dbReference>
<dbReference type="Gene3D" id="1.10.287.130">
    <property type="match status" value="1"/>
</dbReference>
<comment type="catalytic activity">
    <reaction evidence="1">
        <text>ATP + protein L-histidine = ADP + protein N-phospho-L-histidine.</text>
        <dbReference type="EC" id="2.7.13.3"/>
    </reaction>
</comment>
<dbReference type="GO" id="GO:0005886">
    <property type="term" value="C:plasma membrane"/>
    <property type="evidence" value="ECO:0007669"/>
    <property type="project" value="TreeGrafter"/>
</dbReference>
<dbReference type="Gene3D" id="6.10.340.10">
    <property type="match status" value="1"/>
</dbReference>
<organism evidence="12 13">
    <name type="scientific">Candidatus Avoscillospira avicola</name>
    <dbReference type="NCBI Taxonomy" id="2840706"/>
    <lineage>
        <taxon>Bacteria</taxon>
        <taxon>Bacillati</taxon>
        <taxon>Bacillota</taxon>
        <taxon>Clostridia</taxon>
        <taxon>Eubacteriales</taxon>
        <taxon>Oscillospiraceae</taxon>
        <taxon>Oscillospiraceae incertae sedis</taxon>
        <taxon>Candidatus Avoscillospira</taxon>
    </lineage>
</organism>
<evidence type="ECO:0000256" key="5">
    <source>
        <dbReference type="ARBA" id="ARBA00022679"/>
    </source>
</evidence>
<dbReference type="PANTHER" id="PTHR45453:SF1">
    <property type="entry name" value="PHOSPHATE REGULON SENSOR PROTEIN PHOR"/>
    <property type="match status" value="1"/>
</dbReference>
<dbReference type="SMART" id="SM00387">
    <property type="entry name" value="HATPase_c"/>
    <property type="match status" value="1"/>
</dbReference>
<dbReference type="InterPro" id="IPR035965">
    <property type="entry name" value="PAS-like_dom_sf"/>
</dbReference>
<protein>
    <recommendedName>
        <fullName evidence="3">histidine kinase</fullName>
        <ecNumber evidence="3">2.7.13.3</ecNumber>
    </recommendedName>
</protein>
<dbReference type="FunFam" id="1.10.287.130:FF:000001">
    <property type="entry name" value="Two-component sensor histidine kinase"/>
    <property type="match status" value="1"/>
</dbReference>
<dbReference type="Gene3D" id="3.30.450.20">
    <property type="entry name" value="PAS domain"/>
    <property type="match status" value="1"/>
</dbReference>
<evidence type="ECO:0000256" key="4">
    <source>
        <dbReference type="ARBA" id="ARBA00022553"/>
    </source>
</evidence>
<dbReference type="PROSITE" id="PS50109">
    <property type="entry name" value="HIS_KIN"/>
    <property type="match status" value="1"/>
</dbReference>
<dbReference type="SUPFAM" id="SSF158472">
    <property type="entry name" value="HAMP domain-like"/>
    <property type="match status" value="1"/>
</dbReference>
<dbReference type="CDD" id="cd00082">
    <property type="entry name" value="HisKA"/>
    <property type="match status" value="1"/>
</dbReference>
<sequence length="586" mass="64636">MRSLRTKMVMIMVLLILALMTVVGSFLINGVGNYYIEDFYVQMEQTFSQDFISQLQALAATDDGPGQMKQLLMSRSELGIDLSRRNVYILDSQGQVLDSSNQSSSVSITSNILQAMNGEVGQSVSIASNIMDLAVPIQGGSEDYIVYVLDNKDTVNALTSRLFSIILQSLVLGLGICVVLAFLLSQILITPIRALTAGTRQVAAGEFSQSLDVTSRDEIGMLTRNFNHMSQVLQSTISQVENERNKLSTLFLHMTDGVVAFGPTGQVIHHNPAASRMLSRSLSGEEAFDGIFGREASFEKLLTLKRSEYLECQKRVGDRELELFMAPFSADKTGGGVMVVIHDVTEQRKSEQTRREFVANVSHELRTPLTNVKSYAETLLDAGDDLPPELKRNFLSVIVSEADRMTRIVKDLLTLTKFDYGKMEMNITRFPFAEAVKNVHQAVALDAKNHRHTLTLTCPADLPAIHGDRERIEQVIMNIVSNAIKYTADGGQIDITAGTRGDQVFVNVTDNGIGIPEKDLPRLFERFYRVDKARSRESGGTGLGLSIAKEILTQHQGDIQIESVYGQGTSVTVTLPAAREEARETP</sequence>
<evidence type="ECO:0000256" key="3">
    <source>
        <dbReference type="ARBA" id="ARBA00012438"/>
    </source>
</evidence>
<comment type="subcellular location">
    <subcellularLocation>
        <location evidence="2">Membrane</location>
    </subcellularLocation>
</comment>
<dbReference type="InterPro" id="IPR036890">
    <property type="entry name" value="HATPase_C_sf"/>
</dbReference>
<dbReference type="InterPro" id="IPR036097">
    <property type="entry name" value="HisK_dim/P_sf"/>
</dbReference>
<dbReference type="Pfam" id="PF02518">
    <property type="entry name" value="HATPase_c"/>
    <property type="match status" value="1"/>
</dbReference>
<name>A0A9D1AQH1_9FIRM</name>
<keyword evidence="9" id="KW-1133">Transmembrane helix</keyword>
<evidence type="ECO:0000256" key="1">
    <source>
        <dbReference type="ARBA" id="ARBA00000085"/>
    </source>
</evidence>
<feature type="transmembrane region" description="Helical" evidence="9">
    <location>
        <begin position="162"/>
        <end position="184"/>
    </location>
</feature>
<dbReference type="Pfam" id="PF00672">
    <property type="entry name" value="HAMP"/>
    <property type="match status" value="1"/>
</dbReference>
<evidence type="ECO:0000256" key="6">
    <source>
        <dbReference type="ARBA" id="ARBA00022777"/>
    </source>
</evidence>
<dbReference type="SMART" id="SM00388">
    <property type="entry name" value="HisKA"/>
    <property type="match status" value="1"/>
</dbReference>
<reference evidence="12" key="1">
    <citation type="submission" date="2020-10" db="EMBL/GenBank/DDBJ databases">
        <authorList>
            <person name="Gilroy R."/>
        </authorList>
    </citation>
    <scope>NUCLEOTIDE SEQUENCE</scope>
    <source>
        <strain evidence="12">ChiBcec15-4380</strain>
    </source>
</reference>
<evidence type="ECO:0000256" key="8">
    <source>
        <dbReference type="ARBA" id="ARBA00023136"/>
    </source>
</evidence>
<dbReference type="GO" id="GO:0004721">
    <property type="term" value="F:phosphoprotein phosphatase activity"/>
    <property type="evidence" value="ECO:0007669"/>
    <property type="project" value="TreeGrafter"/>
</dbReference>
<proteinExistence type="predicted"/>
<keyword evidence="4" id="KW-0597">Phosphoprotein</keyword>
<dbReference type="PRINTS" id="PR00344">
    <property type="entry name" value="BCTRLSENSOR"/>
</dbReference>
<evidence type="ECO:0000313" key="13">
    <source>
        <dbReference type="Proteomes" id="UP000824239"/>
    </source>
</evidence>
<dbReference type="Proteomes" id="UP000824239">
    <property type="component" value="Unassembled WGS sequence"/>
</dbReference>
<dbReference type="InterPro" id="IPR005467">
    <property type="entry name" value="His_kinase_dom"/>
</dbReference>
<dbReference type="CDD" id="cd00075">
    <property type="entry name" value="HATPase"/>
    <property type="match status" value="1"/>
</dbReference>
<dbReference type="PROSITE" id="PS50885">
    <property type="entry name" value="HAMP"/>
    <property type="match status" value="1"/>
</dbReference>
<dbReference type="Gene3D" id="3.30.565.10">
    <property type="entry name" value="Histidine kinase-like ATPase, C-terminal domain"/>
    <property type="match status" value="1"/>
</dbReference>
<dbReference type="Pfam" id="PF00512">
    <property type="entry name" value="HisKA"/>
    <property type="match status" value="1"/>
</dbReference>
<keyword evidence="7" id="KW-0902">Two-component regulatory system</keyword>
<gene>
    <name evidence="12" type="ORF">IAA53_00555</name>
</gene>
<dbReference type="InterPro" id="IPR050351">
    <property type="entry name" value="BphY/WalK/GraS-like"/>
</dbReference>
<feature type="domain" description="HAMP" evidence="11">
    <location>
        <begin position="186"/>
        <end position="238"/>
    </location>
</feature>
<feature type="domain" description="Histidine kinase" evidence="10">
    <location>
        <begin position="360"/>
        <end position="579"/>
    </location>
</feature>
<evidence type="ECO:0000256" key="2">
    <source>
        <dbReference type="ARBA" id="ARBA00004370"/>
    </source>
</evidence>
<keyword evidence="9" id="KW-0812">Transmembrane</keyword>